<evidence type="ECO:0000313" key="11">
    <source>
        <dbReference type="EMBL" id="RYU91953.1"/>
    </source>
</evidence>
<dbReference type="AlphaFoldDB" id="A0A4Q5LRF5"/>
<evidence type="ECO:0000256" key="1">
    <source>
        <dbReference type="ARBA" id="ARBA00000085"/>
    </source>
</evidence>
<dbReference type="NCBIfam" id="TIGR00229">
    <property type="entry name" value="sensory_box"/>
    <property type="match status" value="2"/>
</dbReference>
<dbReference type="InterPro" id="IPR000014">
    <property type="entry name" value="PAS"/>
</dbReference>
<keyword evidence="3" id="KW-0597">Phosphoprotein</keyword>
<feature type="domain" description="PAC" evidence="10">
    <location>
        <begin position="95"/>
        <end position="146"/>
    </location>
</feature>
<dbReference type="PROSITE" id="PS50113">
    <property type="entry name" value="PAC"/>
    <property type="match status" value="3"/>
</dbReference>
<dbReference type="InterPro" id="IPR001610">
    <property type="entry name" value="PAC"/>
</dbReference>
<dbReference type="SMART" id="SM00086">
    <property type="entry name" value="PAC"/>
    <property type="match status" value="3"/>
</dbReference>
<dbReference type="Pfam" id="PF02518">
    <property type="entry name" value="HATPase_c"/>
    <property type="match status" value="1"/>
</dbReference>
<feature type="domain" description="Histidine kinase" evidence="8">
    <location>
        <begin position="409"/>
        <end position="625"/>
    </location>
</feature>
<dbReference type="PROSITE" id="PS50112">
    <property type="entry name" value="PAS"/>
    <property type="match status" value="2"/>
</dbReference>
<dbReference type="SMART" id="SM00091">
    <property type="entry name" value="PAS"/>
    <property type="match status" value="4"/>
</dbReference>
<keyword evidence="5" id="KW-0418">Kinase</keyword>
<dbReference type="InterPro" id="IPR013767">
    <property type="entry name" value="PAS_fold"/>
</dbReference>
<dbReference type="InterPro" id="IPR004358">
    <property type="entry name" value="Sig_transdc_His_kin-like_C"/>
</dbReference>
<dbReference type="RefSeq" id="WP_162499755.1">
    <property type="nucleotide sequence ID" value="NZ_SEWG01000001.1"/>
</dbReference>
<dbReference type="Pfam" id="PF00989">
    <property type="entry name" value="PAS"/>
    <property type="match status" value="1"/>
</dbReference>
<dbReference type="InterPro" id="IPR003661">
    <property type="entry name" value="HisK_dim/P_dom"/>
</dbReference>
<dbReference type="PROSITE" id="PS50109">
    <property type="entry name" value="HIS_KIN"/>
    <property type="match status" value="1"/>
</dbReference>
<organism evidence="11 12">
    <name type="scientific">Mucilaginibacter terrigena</name>
    <dbReference type="NCBI Taxonomy" id="2492395"/>
    <lineage>
        <taxon>Bacteria</taxon>
        <taxon>Pseudomonadati</taxon>
        <taxon>Bacteroidota</taxon>
        <taxon>Sphingobacteriia</taxon>
        <taxon>Sphingobacteriales</taxon>
        <taxon>Sphingobacteriaceae</taxon>
        <taxon>Mucilaginibacter</taxon>
    </lineage>
</organism>
<feature type="domain" description="PAC" evidence="10">
    <location>
        <begin position="230"/>
        <end position="283"/>
    </location>
</feature>
<feature type="domain" description="PAS" evidence="9">
    <location>
        <begin position="24"/>
        <end position="68"/>
    </location>
</feature>
<dbReference type="InterPro" id="IPR003594">
    <property type="entry name" value="HATPase_dom"/>
</dbReference>
<dbReference type="Pfam" id="PF08447">
    <property type="entry name" value="PAS_3"/>
    <property type="match status" value="1"/>
</dbReference>
<dbReference type="FunFam" id="1.10.287.130:FF:000001">
    <property type="entry name" value="Two-component sensor histidine kinase"/>
    <property type="match status" value="1"/>
</dbReference>
<dbReference type="GO" id="GO:0000155">
    <property type="term" value="F:phosphorelay sensor kinase activity"/>
    <property type="evidence" value="ECO:0007669"/>
    <property type="project" value="InterPro"/>
</dbReference>
<dbReference type="GO" id="GO:0016036">
    <property type="term" value="P:cellular response to phosphate starvation"/>
    <property type="evidence" value="ECO:0007669"/>
    <property type="project" value="TreeGrafter"/>
</dbReference>
<dbReference type="SUPFAM" id="SSF55785">
    <property type="entry name" value="PYP-like sensor domain (PAS domain)"/>
    <property type="match status" value="3"/>
</dbReference>
<evidence type="ECO:0000259" key="8">
    <source>
        <dbReference type="PROSITE" id="PS50109"/>
    </source>
</evidence>
<reference evidence="11 12" key="1">
    <citation type="submission" date="2019-02" db="EMBL/GenBank/DDBJ databases">
        <title>Bacterial novel species Mucilaginibacter sp. 17JY9-4 isolated from soil.</title>
        <authorList>
            <person name="Jung H.-Y."/>
        </authorList>
    </citation>
    <scope>NUCLEOTIDE SEQUENCE [LARGE SCALE GENOMIC DNA]</scope>
    <source>
        <strain evidence="11 12">17JY9-4</strain>
    </source>
</reference>
<dbReference type="InterPro" id="IPR000700">
    <property type="entry name" value="PAS-assoc_C"/>
</dbReference>
<feature type="domain" description="PAS" evidence="9">
    <location>
        <begin position="280"/>
        <end position="349"/>
    </location>
</feature>
<dbReference type="Proteomes" id="UP000293331">
    <property type="component" value="Unassembled WGS sequence"/>
</dbReference>
<dbReference type="InterPro" id="IPR035965">
    <property type="entry name" value="PAS-like_dom_sf"/>
</dbReference>
<evidence type="ECO:0000256" key="7">
    <source>
        <dbReference type="ARBA" id="ARBA00023136"/>
    </source>
</evidence>
<evidence type="ECO:0000259" key="9">
    <source>
        <dbReference type="PROSITE" id="PS50112"/>
    </source>
</evidence>
<evidence type="ECO:0000313" key="12">
    <source>
        <dbReference type="Proteomes" id="UP000293331"/>
    </source>
</evidence>
<dbReference type="PRINTS" id="PR00344">
    <property type="entry name" value="BCTRLSENSOR"/>
</dbReference>
<dbReference type="Pfam" id="PF00512">
    <property type="entry name" value="HisKA"/>
    <property type="match status" value="1"/>
</dbReference>
<keyword evidence="7" id="KW-0472">Membrane</keyword>
<evidence type="ECO:0000256" key="3">
    <source>
        <dbReference type="ARBA" id="ARBA00022553"/>
    </source>
</evidence>
<dbReference type="CDD" id="cd00082">
    <property type="entry name" value="HisKA"/>
    <property type="match status" value="1"/>
</dbReference>
<dbReference type="CDD" id="cd00130">
    <property type="entry name" value="PAS"/>
    <property type="match status" value="3"/>
</dbReference>
<dbReference type="SMART" id="SM00388">
    <property type="entry name" value="HisKA"/>
    <property type="match status" value="1"/>
</dbReference>
<dbReference type="InterPro" id="IPR036097">
    <property type="entry name" value="HisK_dim/P_sf"/>
</dbReference>
<dbReference type="SUPFAM" id="SSF47384">
    <property type="entry name" value="Homodimeric domain of signal transducing histidine kinase"/>
    <property type="match status" value="1"/>
</dbReference>
<comment type="caution">
    <text evidence="11">The sequence shown here is derived from an EMBL/GenBank/DDBJ whole genome shotgun (WGS) entry which is preliminary data.</text>
</comment>
<dbReference type="InterPro" id="IPR005467">
    <property type="entry name" value="His_kinase_dom"/>
</dbReference>
<protein>
    <recommendedName>
        <fullName evidence="2">histidine kinase</fullName>
        <ecNumber evidence="2">2.7.13.3</ecNumber>
    </recommendedName>
</protein>
<gene>
    <name evidence="11" type="ORF">EWM62_00490</name>
</gene>
<feature type="domain" description="PAC" evidence="10">
    <location>
        <begin position="353"/>
        <end position="405"/>
    </location>
</feature>
<dbReference type="PANTHER" id="PTHR45453">
    <property type="entry name" value="PHOSPHATE REGULON SENSOR PROTEIN PHOR"/>
    <property type="match status" value="1"/>
</dbReference>
<dbReference type="SMART" id="SM00387">
    <property type="entry name" value="HATPase_c"/>
    <property type="match status" value="1"/>
</dbReference>
<dbReference type="Gene3D" id="3.30.450.20">
    <property type="entry name" value="PAS domain"/>
    <property type="match status" value="3"/>
</dbReference>
<dbReference type="InterPro" id="IPR013655">
    <property type="entry name" value="PAS_fold_3"/>
</dbReference>
<dbReference type="GO" id="GO:0005886">
    <property type="term" value="C:plasma membrane"/>
    <property type="evidence" value="ECO:0007669"/>
    <property type="project" value="TreeGrafter"/>
</dbReference>
<evidence type="ECO:0000259" key="10">
    <source>
        <dbReference type="PROSITE" id="PS50113"/>
    </source>
</evidence>
<dbReference type="EC" id="2.7.13.3" evidence="2"/>
<dbReference type="InterPro" id="IPR036890">
    <property type="entry name" value="HATPase_C_sf"/>
</dbReference>
<dbReference type="Gene3D" id="1.10.287.130">
    <property type="match status" value="1"/>
</dbReference>
<dbReference type="PANTHER" id="PTHR45453:SF1">
    <property type="entry name" value="PHOSPHATE REGULON SENSOR PROTEIN PHOR"/>
    <property type="match status" value="1"/>
</dbReference>
<dbReference type="FunFam" id="3.30.565.10:FF:000006">
    <property type="entry name" value="Sensor histidine kinase WalK"/>
    <property type="match status" value="1"/>
</dbReference>
<keyword evidence="12" id="KW-1185">Reference proteome</keyword>
<dbReference type="Pfam" id="PF13426">
    <property type="entry name" value="PAS_9"/>
    <property type="match status" value="1"/>
</dbReference>
<evidence type="ECO:0000256" key="4">
    <source>
        <dbReference type="ARBA" id="ARBA00022679"/>
    </source>
</evidence>
<proteinExistence type="predicted"/>
<evidence type="ECO:0000256" key="2">
    <source>
        <dbReference type="ARBA" id="ARBA00012438"/>
    </source>
</evidence>
<dbReference type="EMBL" id="SEWG01000001">
    <property type="protein sequence ID" value="RYU91953.1"/>
    <property type="molecule type" value="Genomic_DNA"/>
</dbReference>
<dbReference type="SUPFAM" id="SSF55874">
    <property type="entry name" value="ATPase domain of HSP90 chaperone/DNA topoisomerase II/histidine kinase"/>
    <property type="match status" value="1"/>
</dbReference>
<comment type="catalytic activity">
    <reaction evidence="1">
        <text>ATP + protein L-histidine = ADP + protein N-phospho-L-histidine.</text>
        <dbReference type="EC" id="2.7.13.3"/>
    </reaction>
</comment>
<dbReference type="InterPro" id="IPR050351">
    <property type="entry name" value="BphY/WalK/GraS-like"/>
</dbReference>
<evidence type="ECO:0000256" key="5">
    <source>
        <dbReference type="ARBA" id="ARBA00022777"/>
    </source>
</evidence>
<evidence type="ECO:0000256" key="6">
    <source>
        <dbReference type="ARBA" id="ARBA00023012"/>
    </source>
</evidence>
<dbReference type="Gene3D" id="2.10.70.100">
    <property type="match status" value="1"/>
</dbReference>
<sequence>MEETLDPYIKIAQYEQREKEMQSRLDELADFVENASMPLHRVNGKGIIIWANQAELDYLGYDKEEYVGYPISNFHADEHVINDILNRLTLNETLQDYPARLKCKDGSFKHAVISSSVLRKDGEFIHTRCFTRDITEIRKEQEDKEALIFELEQNEARLRMVVASTKLGTWDYHPKTGKLFWSDECKNIYGRPLNREVDFEIYEKQLHPEDKDWVLEKIQQAMDPAGDGQYDITLRIIRFDDSRIRWIRAQGKVYFSADLQAERFIGTVVDITDNRLAAERAAKLAAIIDSSDDAIISKTLDGIITSWNNSAERTFGYTADEIIGRSVLTLIPDDRLEEEPMILSRLRRGERVEHFETVRITKDRRLLNVSLTISPLKDPQGNIIGLSKIARDITDKKQEDLRKNDFIAMVSHELKTPLTAIQSYIQILLAKEKKESDSFKINALTRAEVQAKKMTSMIQDFLSLARLEDGKIQLNKERFELHPLMEEIAGDALFLTTNHTVKLHDCEDILIDADRDKIGQVLLNLLSNAIKYSPKGGTIIMGCEKADSKVTIFVKDEGVGIGLDDQKKLFDKFYRVRNETVKTISGFGIGLYLVSEILRYHKSKIEVESKEGVGAKFFFGLDMQNPR</sequence>
<dbReference type="Gene3D" id="3.30.565.10">
    <property type="entry name" value="Histidine kinase-like ATPase, C-terminal domain"/>
    <property type="match status" value="1"/>
</dbReference>
<accession>A0A4Q5LRF5</accession>
<keyword evidence="6" id="KW-0902">Two-component regulatory system</keyword>
<keyword evidence="4" id="KW-0808">Transferase</keyword>
<dbReference type="GO" id="GO:0006355">
    <property type="term" value="P:regulation of DNA-templated transcription"/>
    <property type="evidence" value="ECO:0007669"/>
    <property type="project" value="InterPro"/>
</dbReference>
<name>A0A4Q5LRF5_9SPHI</name>
<dbReference type="GO" id="GO:0004721">
    <property type="term" value="F:phosphoprotein phosphatase activity"/>
    <property type="evidence" value="ECO:0007669"/>
    <property type="project" value="TreeGrafter"/>
</dbReference>